<dbReference type="OrthoDB" id="1550602at2"/>
<evidence type="ECO:0008006" key="4">
    <source>
        <dbReference type="Google" id="ProtNLM"/>
    </source>
</evidence>
<accession>L0A3H0</accession>
<evidence type="ECO:0000256" key="1">
    <source>
        <dbReference type="SAM" id="Phobius"/>
    </source>
</evidence>
<feature type="transmembrane region" description="Helical" evidence="1">
    <location>
        <begin position="116"/>
        <end position="135"/>
    </location>
</feature>
<reference evidence="3" key="1">
    <citation type="submission" date="2012-03" db="EMBL/GenBank/DDBJ databases">
        <title>Complete sequence of chromosome of Deinococcus peraridilitoris DSM 19664.</title>
        <authorList>
            <person name="Lucas S."/>
            <person name="Copeland A."/>
            <person name="Lapidus A."/>
            <person name="Glavina del Rio T."/>
            <person name="Dalin E."/>
            <person name="Tice H."/>
            <person name="Bruce D."/>
            <person name="Goodwin L."/>
            <person name="Pitluck S."/>
            <person name="Peters L."/>
            <person name="Mikhailova N."/>
            <person name="Lu M."/>
            <person name="Kyrpides N."/>
            <person name="Mavromatis K."/>
            <person name="Ivanova N."/>
            <person name="Brettin T."/>
            <person name="Detter J.C."/>
            <person name="Han C."/>
            <person name="Larimer F."/>
            <person name="Land M."/>
            <person name="Hauser L."/>
            <person name="Markowitz V."/>
            <person name="Cheng J.-F."/>
            <person name="Hugenholtz P."/>
            <person name="Woyke T."/>
            <person name="Wu D."/>
            <person name="Pukall R."/>
            <person name="Steenblock K."/>
            <person name="Brambilla E."/>
            <person name="Klenk H.-P."/>
            <person name="Eisen J.A."/>
        </authorList>
    </citation>
    <scope>NUCLEOTIDE SEQUENCE [LARGE SCALE GENOMIC DNA]</scope>
    <source>
        <strain evidence="3">DSM 19664 / LMG 22246 / CIP 109416 / KR-200</strain>
    </source>
</reference>
<feature type="transmembrane region" description="Helical" evidence="1">
    <location>
        <begin position="167"/>
        <end position="191"/>
    </location>
</feature>
<protein>
    <recommendedName>
        <fullName evidence="4">DoxX protein</fullName>
    </recommendedName>
</protein>
<dbReference type="eggNOG" id="ENOG50335V0">
    <property type="taxonomic scope" value="Bacteria"/>
</dbReference>
<feature type="transmembrane region" description="Helical" evidence="1">
    <location>
        <begin position="41"/>
        <end position="59"/>
    </location>
</feature>
<feature type="transmembrane region" description="Helical" evidence="1">
    <location>
        <begin position="80"/>
        <end position="104"/>
    </location>
</feature>
<dbReference type="RefSeq" id="WP_015236286.1">
    <property type="nucleotide sequence ID" value="NC_019793.1"/>
</dbReference>
<evidence type="ECO:0000313" key="3">
    <source>
        <dbReference type="Proteomes" id="UP000010467"/>
    </source>
</evidence>
<keyword evidence="3" id="KW-1185">Reference proteome</keyword>
<sequence length="346" mass="38079">MLRLLPCLLALLGTASAHEKWFIDAAPYPNRFELIFRPLPLTLIAAVLLGALGAAWWQRRRDGRGFLPTFATFGATGERLALLYAFIPAILAAHLAVPLLVSGVEGRLFSPNNQLLGGWAYPVGLLEVGIALALFYGGFTRIAALALGLLWFAGLALAGVSDMLDNLHYLGFAVFFYLAGRGPFSVGRLVLPNTEPPARLARFAVPALRIGVALSLIAVAFSEKFANLPLAGAFLQEYPLNVPGNFGLPLPDETFVLLAGSVELLVGVFLLFNLFPREIIVLAWLPFNLTLTVFRWEELVGHLPFYGVMALLLAWDHAKRRQNEQQNLWQRGLHELVMPSRTEREN</sequence>
<keyword evidence="1" id="KW-0812">Transmembrane</keyword>
<dbReference type="HOGENOM" id="CLU_801058_0_0_0"/>
<dbReference type="AlphaFoldDB" id="L0A3H0"/>
<dbReference type="KEGG" id="dpd:Deipe_2518"/>
<gene>
    <name evidence="2" type="ordered locus">Deipe_2518</name>
</gene>
<dbReference type="EMBL" id="CP003382">
    <property type="protein sequence ID" value="AFZ67984.1"/>
    <property type="molecule type" value="Genomic_DNA"/>
</dbReference>
<keyword evidence="1" id="KW-0472">Membrane</keyword>
<evidence type="ECO:0000313" key="2">
    <source>
        <dbReference type="EMBL" id="AFZ67984.1"/>
    </source>
</evidence>
<keyword evidence="1" id="KW-1133">Transmembrane helix</keyword>
<feature type="transmembrane region" description="Helical" evidence="1">
    <location>
        <begin position="142"/>
        <end position="161"/>
    </location>
</feature>
<dbReference type="STRING" id="937777.Deipe_2518"/>
<feature type="transmembrane region" description="Helical" evidence="1">
    <location>
        <begin position="254"/>
        <end position="272"/>
    </location>
</feature>
<proteinExistence type="predicted"/>
<dbReference type="Proteomes" id="UP000010467">
    <property type="component" value="Chromosome"/>
</dbReference>
<organism evidence="2 3">
    <name type="scientific">Deinococcus peraridilitoris (strain DSM 19664 / LMG 22246 / CIP 109416 / KR-200)</name>
    <dbReference type="NCBI Taxonomy" id="937777"/>
    <lineage>
        <taxon>Bacteria</taxon>
        <taxon>Thermotogati</taxon>
        <taxon>Deinococcota</taxon>
        <taxon>Deinococci</taxon>
        <taxon>Deinococcales</taxon>
        <taxon>Deinococcaceae</taxon>
        <taxon>Deinococcus</taxon>
    </lineage>
</organism>
<dbReference type="PATRIC" id="fig|937777.3.peg.2524"/>
<name>L0A3H0_DEIPD</name>